<comment type="subcellular location">
    <subcellularLocation>
        <location evidence="7">Mitochondrion inner membrane</location>
    </subcellularLocation>
    <subcellularLocation>
        <location evidence="1">Mitochondrion membrane</location>
    </subcellularLocation>
</comment>
<name>D3TLM0_GLOMM</name>
<keyword evidence="7" id="KW-0999">Mitochondrion inner membrane</keyword>
<evidence type="ECO:0000256" key="4">
    <source>
        <dbReference type="ARBA" id="ARBA00022989"/>
    </source>
</evidence>
<comment type="function">
    <text evidence="7">Component of the MICOS complex, a large protein complex of the mitochondrial inner membrane that plays crucial roles in the maintenance of crista junctions, inner membrane architecture, and formation of contact sites to the outer membrane.</text>
</comment>
<evidence type="ECO:0000256" key="7">
    <source>
        <dbReference type="RuleBase" id="RU363021"/>
    </source>
</evidence>
<keyword evidence="8" id="KW-0732">Signal</keyword>
<accession>D3TLM0</accession>
<dbReference type="Pfam" id="PF09769">
    <property type="entry name" value="ApoO"/>
    <property type="match status" value="1"/>
</dbReference>
<comment type="subunit">
    <text evidence="7">Component of the mitochondrial contact site and cristae organizing system (MICOS) complex.</text>
</comment>
<evidence type="ECO:0000256" key="6">
    <source>
        <dbReference type="ARBA" id="ARBA00023136"/>
    </source>
</evidence>
<evidence type="ECO:0000256" key="3">
    <source>
        <dbReference type="ARBA" id="ARBA00022692"/>
    </source>
</evidence>
<keyword evidence="6" id="KW-0472">Membrane</keyword>
<proteinExistence type="evidence at transcript level"/>
<reference evidence="9" key="1">
    <citation type="journal article" date="2010" name="BMC Genomics">
        <title>An insight into the sialome of Glossina morsitans morsitans.</title>
        <authorList>
            <person name="Alves-Silva J."/>
            <person name="Ribeiro J.M."/>
            <person name="Van Den Abbeele J."/>
            <person name="Attardo G."/>
            <person name="Hao Z."/>
            <person name="Haines L.R."/>
            <person name="Soares M.B."/>
            <person name="Berriman M."/>
            <person name="Aksoy S."/>
            <person name="Lehane M.J."/>
        </authorList>
    </citation>
    <scope>NUCLEOTIDE SEQUENCE</scope>
    <source>
        <tissue evidence="9">Salivary gland</tissue>
    </source>
</reference>
<protein>
    <recommendedName>
        <fullName evidence="7">MICOS complex subunit</fullName>
    </recommendedName>
</protein>
<keyword evidence="5 7" id="KW-0496">Mitochondrion</keyword>
<reference evidence="9" key="2">
    <citation type="submission" date="2010-01" db="EMBL/GenBank/DDBJ databases">
        <authorList>
            <consortium name="International Glossina Genome Initiative"/>
            <person name="da Silva J."/>
            <person name="Ribeiro J.M.C."/>
            <person name="Abbeele J.V."/>
            <person name="Attardo G."/>
            <person name="Hao Z."/>
            <person name="Haines L.R."/>
            <person name="Soares M.B."/>
            <person name="Berriman M."/>
            <person name="Aksoy S."/>
            <person name="Lehane M.J."/>
        </authorList>
    </citation>
    <scope>NUCLEOTIDE SEQUENCE</scope>
    <source>
        <tissue evidence="9">Salivary gland</tissue>
    </source>
</reference>
<evidence type="ECO:0000256" key="1">
    <source>
        <dbReference type="ARBA" id="ARBA00004325"/>
    </source>
</evidence>
<keyword evidence="4" id="KW-1133">Transmembrane helix</keyword>
<dbReference type="EMBL" id="EZ422322">
    <property type="protein sequence ID" value="ADD18598.1"/>
    <property type="molecule type" value="mRNA"/>
</dbReference>
<dbReference type="GO" id="GO:0061617">
    <property type="term" value="C:MICOS complex"/>
    <property type="evidence" value="ECO:0007669"/>
    <property type="project" value="UniProtKB-UniRule"/>
</dbReference>
<dbReference type="InterPro" id="IPR033182">
    <property type="entry name" value="MIC26/MIC27_animal"/>
</dbReference>
<dbReference type="InterPro" id="IPR019166">
    <property type="entry name" value="MIC26/MIC27"/>
</dbReference>
<evidence type="ECO:0000256" key="8">
    <source>
        <dbReference type="SAM" id="SignalP"/>
    </source>
</evidence>
<dbReference type="PANTHER" id="PTHR14564">
    <property type="entry name" value="MICOS COMPLEX SUBUNIT MIC26 / MIC27 FAMILY MEMBER"/>
    <property type="match status" value="1"/>
</dbReference>
<organism evidence="9">
    <name type="scientific">Glossina morsitans morsitans</name>
    <name type="common">Savannah tsetse fly</name>
    <dbReference type="NCBI Taxonomy" id="37546"/>
    <lineage>
        <taxon>Eukaryota</taxon>
        <taxon>Metazoa</taxon>
        <taxon>Ecdysozoa</taxon>
        <taxon>Arthropoda</taxon>
        <taxon>Hexapoda</taxon>
        <taxon>Insecta</taxon>
        <taxon>Pterygota</taxon>
        <taxon>Neoptera</taxon>
        <taxon>Endopterygota</taxon>
        <taxon>Diptera</taxon>
        <taxon>Brachycera</taxon>
        <taxon>Muscomorpha</taxon>
        <taxon>Hippoboscoidea</taxon>
        <taxon>Glossinidae</taxon>
        <taxon>Glossina</taxon>
    </lineage>
</organism>
<feature type="chain" id="PRO_5003051298" description="MICOS complex subunit" evidence="8">
    <location>
        <begin position="25"/>
        <end position="260"/>
    </location>
</feature>
<feature type="signal peptide" evidence="8">
    <location>
        <begin position="1"/>
        <end position="24"/>
    </location>
</feature>
<dbReference type="AlphaFoldDB" id="D3TLM0"/>
<comment type="similarity">
    <text evidence="2">Belongs to the apolipoprotein O/MICOS complex subunit Mic27 family.</text>
</comment>
<sequence length="260" mass="29040">MFRKLEFWTIKGLLAAVAVQKVEGKKTPPEPSRASTDLSHYQCRPSDLPLYAPLHSYNKAERLPHPEKPSVARETLEKAVQAIRSEIQAGVHMASQQKANIDEYLHIAKQHTLSTVDYLNEPQNILPRTGAIAIGGLAGFIFGARGGFIKKFLYTTVGAGAVASLCYPRQAEQFAQDALYQARKGYAIAYNFVKGVKPGEEVPIEPINKFPTSLEDVKYLFYDLYDEAKEAVFPKKKVKANLKIEWAIIVCKDTIIETKL</sequence>
<evidence type="ECO:0000313" key="9">
    <source>
        <dbReference type="EMBL" id="ADD18598.1"/>
    </source>
</evidence>
<keyword evidence="3" id="KW-0812">Transmembrane</keyword>
<evidence type="ECO:0000256" key="5">
    <source>
        <dbReference type="ARBA" id="ARBA00023128"/>
    </source>
</evidence>
<evidence type="ECO:0000256" key="2">
    <source>
        <dbReference type="ARBA" id="ARBA00010904"/>
    </source>
</evidence>
<dbReference type="GO" id="GO:0042407">
    <property type="term" value="P:cristae formation"/>
    <property type="evidence" value="ECO:0007669"/>
    <property type="project" value="InterPro"/>
</dbReference>